<dbReference type="RefSeq" id="XP_011198314.2">
    <property type="nucleotide sequence ID" value="XM_011200012.3"/>
</dbReference>
<feature type="signal peptide" evidence="2">
    <location>
        <begin position="1"/>
        <end position="15"/>
    </location>
</feature>
<reference evidence="5" key="2">
    <citation type="submission" date="2025-08" db="UniProtKB">
        <authorList>
            <consortium name="RefSeq"/>
        </authorList>
    </citation>
    <scope>IDENTIFICATION</scope>
    <source>
        <tissue evidence="5">Adult</tissue>
    </source>
</reference>
<evidence type="ECO:0000313" key="4">
    <source>
        <dbReference type="Proteomes" id="UP001652620"/>
    </source>
</evidence>
<evidence type="ECO:0000259" key="3">
    <source>
        <dbReference type="SMART" id="SM00690"/>
    </source>
</evidence>
<dbReference type="GO" id="GO:0008010">
    <property type="term" value="F:structural constituent of chitin-based larval cuticle"/>
    <property type="evidence" value="ECO:0007669"/>
    <property type="project" value="TreeGrafter"/>
</dbReference>
<feature type="domain" description="DUF243" evidence="3">
    <location>
        <begin position="180"/>
        <end position="281"/>
    </location>
</feature>
<dbReference type="KEGG" id="bdr:105222623"/>
<feature type="compositionally biased region" description="Gly residues" evidence="1">
    <location>
        <begin position="323"/>
        <end position="353"/>
    </location>
</feature>
<accession>A0A6I9UM87</accession>
<keyword evidence="2" id="KW-0732">Signal</keyword>
<evidence type="ECO:0000256" key="2">
    <source>
        <dbReference type="SAM" id="SignalP"/>
    </source>
</evidence>
<dbReference type="OrthoDB" id="8064653at2759"/>
<gene>
    <name evidence="5" type="primary">LOC105222623</name>
</gene>
<dbReference type="PANTHER" id="PTHR31927:SF2">
    <property type="entry name" value="FI07246P-RELATED"/>
    <property type="match status" value="1"/>
</dbReference>
<dbReference type="GO" id="GO:0062129">
    <property type="term" value="C:chitin-based extracellular matrix"/>
    <property type="evidence" value="ECO:0007669"/>
    <property type="project" value="TreeGrafter"/>
</dbReference>
<dbReference type="Proteomes" id="UP001652620">
    <property type="component" value="Chromosome 2"/>
</dbReference>
<dbReference type="InterPro" id="IPR004145">
    <property type="entry name" value="DUF243"/>
</dbReference>
<feature type="chain" id="PRO_5045546352" evidence="2">
    <location>
        <begin position="16"/>
        <end position="372"/>
    </location>
</feature>
<name>A0A6I9UM87_BACDO</name>
<dbReference type="AlphaFoldDB" id="A0A6I9UM87"/>
<dbReference type="PANTHER" id="PTHR31927">
    <property type="entry name" value="FI07246P-RELATED-RELATED"/>
    <property type="match status" value="1"/>
</dbReference>
<dbReference type="GeneID" id="105222623"/>
<feature type="compositionally biased region" description="Low complexity" evidence="1">
    <location>
        <begin position="144"/>
        <end position="177"/>
    </location>
</feature>
<reference evidence="4" key="1">
    <citation type="submission" date="2025-05" db="UniProtKB">
        <authorList>
            <consortium name="RefSeq"/>
        </authorList>
    </citation>
    <scope>NUCLEOTIDE SEQUENCE [LARGE SCALE GENOMIC DNA]</scope>
</reference>
<evidence type="ECO:0000313" key="5">
    <source>
        <dbReference type="RefSeq" id="XP_011198314.2"/>
    </source>
</evidence>
<protein>
    <submittedName>
        <fullName evidence="5">Pupal cuticle protein 36a</fullName>
    </submittedName>
</protein>
<dbReference type="InParanoid" id="A0A6I9UM87"/>
<evidence type="ECO:0000256" key="1">
    <source>
        <dbReference type="SAM" id="MobiDB-lite"/>
    </source>
</evidence>
<dbReference type="SMART" id="SM00690">
    <property type="entry name" value="DM5"/>
    <property type="match status" value="1"/>
</dbReference>
<dbReference type="GO" id="GO:0040003">
    <property type="term" value="P:chitin-based cuticle development"/>
    <property type="evidence" value="ECO:0007669"/>
    <property type="project" value="TreeGrafter"/>
</dbReference>
<proteinExistence type="predicted"/>
<dbReference type="Pfam" id="PF03103">
    <property type="entry name" value="DUF243"/>
    <property type="match status" value="1"/>
</dbReference>
<feature type="region of interest" description="Disordered" evidence="1">
    <location>
        <begin position="142"/>
        <end position="177"/>
    </location>
</feature>
<feature type="region of interest" description="Disordered" evidence="1">
    <location>
        <begin position="318"/>
        <end position="354"/>
    </location>
</feature>
<keyword evidence="4" id="KW-1185">Reference proteome</keyword>
<organism evidence="4 5">
    <name type="scientific">Bactrocera dorsalis</name>
    <name type="common">Oriental fruit fly</name>
    <name type="synonym">Dacus dorsalis</name>
    <dbReference type="NCBI Taxonomy" id="27457"/>
    <lineage>
        <taxon>Eukaryota</taxon>
        <taxon>Metazoa</taxon>
        <taxon>Ecdysozoa</taxon>
        <taxon>Arthropoda</taxon>
        <taxon>Hexapoda</taxon>
        <taxon>Insecta</taxon>
        <taxon>Pterygota</taxon>
        <taxon>Neoptera</taxon>
        <taxon>Endopterygota</taxon>
        <taxon>Diptera</taxon>
        <taxon>Brachycera</taxon>
        <taxon>Muscomorpha</taxon>
        <taxon>Tephritoidea</taxon>
        <taxon>Tephritidae</taxon>
        <taxon>Bactrocera</taxon>
        <taxon>Bactrocera</taxon>
    </lineage>
</organism>
<sequence>MRAFVVMCFVALATADKLGYNYQPVGHSDSGLSFTPGSSGLGGGSTGGLGGLGGLSGGPSAGLGGLSGGLGGSLGGLGGGLSGGLSGTGGPSGLKGYGGLGDGASGGLSSLGGSIGGLAGLNGGLGGLSGGLAGNLGGLGGSSSGSLESNSDGNDSSDSSSSSGPNSSSSSSSAGAPGAVEYEKEFYTYTADDNDFDEPEANDQANRSVKKNIRVIFIKGPENNALENAAINLARQASEQKTAIYVLQKQTSVSDLANKLQDSHDAQSHQPEVHFVKYRTPEDAANAQKAIQAQYDQLDGPSQAHDGGVAPVHNFASPAAHGGPSGLDGGVSGPAGGVSGGNGQFGGISGGPGKSIPSATYLPAAILRKLRF</sequence>